<evidence type="ECO:0000256" key="1">
    <source>
        <dbReference type="SAM" id="MobiDB-lite"/>
    </source>
</evidence>
<reference evidence="2" key="2">
    <citation type="journal article" date="2017" name="Nat. Commun.">
        <title>Single-virus genomics reveals hidden cosmopolitan and abundant viruses.</title>
        <authorList>
            <person name="Martinez-Hernandez F."/>
            <person name="Fornas O."/>
            <person name="Lluesma Gomez M."/>
            <person name="Bolduc B."/>
            <person name="de la Cruz Pena M.J."/>
            <person name="Martinez J.M."/>
            <person name="Anton J."/>
            <person name="Gasol J.M."/>
            <person name="Rosselli R."/>
            <person name="Rodriguez-Valera F."/>
            <person name="Sullivan M.B."/>
            <person name="Acinas S.G."/>
            <person name="Martinez-Garcia M."/>
        </authorList>
    </citation>
    <scope>NUCLEOTIDE SEQUENCE</scope>
</reference>
<feature type="region of interest" description="Disordered" evidence="1">
    <location>
        <begin position="1"/>
        <end position="20"/>
    </location>
</feature>
<protein>
    <submittedName>
        <fullName evidence="2">Uncharacterized protein</fullName>
    </submittedName>
</protein>
<organism evidence="2">
    <name type="scientific">uncultured virus</name>
    <dbReference type="NCBI Taxonomy" id="340016"/>
    <lineage>
        <taxon>Viruses</taxon>
        <taxon>environmental samples</taxon>
    </lineage>
</organism>
<feature type="region of interest" description="Disordered" evidence="1">
    <location>
        <begin position="39"/>
        <end position="58"/>
    </location>
</feature>
<name>A0A218MM44_9VIRU</name>
<proteinExistence type="predicted"/>
<evidence type="ECO:0000313" key="2">
    <source>
        <dbReference type="EMBL" id="ASF00360.1"/>
    </source>
</evidence>
<reference evidence="2" key="1">
    <citation type="submission" date="2016-10" db="EMBL/GenBank/DDBJ databases">
        <authorList>
            <person name="Varghese N."/>
        </authorList>
    </citation>
    <scope>NUCLEOTIDE SEQUENCE</scope>
</reference>
<dbReference type="EMBL" id="KY052831">
    <property type="protein sequence ID" value="ASF00360.1"/>
    <property type="molecule type" value="Genomic_DNA"/>
</dbReference>
<accession>A0A218MM44</accession>
<sequence>MRTLKNLGHGGLHQGDPLAVYGSRGRKEISTVDELLPFLQGRTTDPSGRPIGLPYDPVTTRKQGEYEMHIQEATGEEVKKIEELERLIDQTGYDEDRTTVVSDGQGGYVKRHMSDIYNELNDLIDQISTRAVSKKEEQERQSRLSKGNPKPGPGEFRYGGKVPMTFMKPKYR</sequence>
<feature type="region of interest" description="Disordered" evidence="1">
    <location>
        <begin position="131"/>
        <end position="172"/>
    </location>
</feature>
<feature type="compositionally biased region" description="Basic and acidic residues" evidence="1">
    <location>
        <begin position="133"/>
        <end position="142"/>
    </location>
</feature>